<proteinExistence type="predicted"/>
<accession>A0A1H2QM52</accession>
<reference evidence="2 3" key="1">
    <citation type="submission" date="2016-10" db="EMBL/GenBank/DDBJ databases">
        <authorList>
            <person name="de Groot N.N."/>
        </authorList>
    </citation>
    <scope>NUCLEOTIDE SEQUENCE [LARGE SCALE GENOMIC DNA]</scope>
    <source>
        <strain evidence="2 3">DSM 23126</strain>
    </source>
</reference>
<protein>
    <submittedName>
        <fullName evidence="2">Uncharacterized protein</fullName>
    </submittedName>
</protein>
<feature type="transmembrane region" description="Helical" evidence="1">
    <location>
        <begin position="31"/>
        <end position="52"/>
    </location>
</feature>
<keyword evidence="1" id="KW-1133">Transmembrane helix</keyword>
<gene>
    <name evidence="2" type="ORF">SAMN05421781_0382</name>
</gene>
<evidence type="ECO:0000256" key="1">
    <source>
        <dbReference type="SAM" id="Phobius"/>
    </source>
</evidence>
<dbReference type="EMBL" id="FNNC01000001">
    <property type="protein sequence ID" value="SDW08277.1"/>
    <property type="molecule type" value="Genomic_DNA"/>
</dbReference>
<sequence>MKFERLLGLFVAFIVVLRVFFLDARASLPFVILLVIAVVAGVVATFLGHRIFRQKKT</sequence>
<dbReference type="RefSeq" id="WP_176967591.1">
    <property type="nucleotide sequence ID" value="NZ_FNNC01000001.1"/>
</dbReference>
<dbReference type="Proteomes" id="UP000199488">
    <property type="component" value="Unassembled WGS sequence"/>
</dbReference>
<keyword evidence="1" id="KW-0472">Membrane</keyword>
<dbReference type="AlphaFoldDB" id="A0A1H2QM52"/>
<keyword evidence="3" id="KW-1185">Reference proteome</keyword>
<evidence type="ECO:0000313" key="2">
    <source>
        <dbReference type="EMBL" id="SDW08277.1"/>
    </source>
</evidence>
<keyword evidence="1" id="KW-0812">Transmembrane</keyword>
<organism evidence="2 3">
    <name type="scientific">Marinococcus luteus</name>
    <dbReference type="NCBI Taxonomy" id="1122204"/>
    <lineage>
        <taxon>Bacteria</taxon>
        <taxon>Bacillati</taxon>
        <taxon>Bacillota</taxon>
        <taxon>Bacilli</taxon>
        <taxon>Bacillales</taxon>
        <taxon>Bacillaceae</taxon>
        <taxon>Marinococcus</taxon>
    </lineage>
</organism>
<evidence type="ECO:0000313" key="3">
    <source>
        <dbReference type="Proteomes" id="UP000199488"/>
    </source>
</evidence>
<name>A0A1H2QM52_9BACI</name>